<evidence type="ECO:0000313" key="3">
    <source>
        <dbReference type="EMBL" id="NOL41813.1"/>
    </source>
</evidence>
<gene>
    <name evidence="2" type="ORF">HNR71_001184</name>
    <name evidence="3" type="ORF">HPO96_16315</name>
</gene>
<feature type="domain" description="Methyltransferase" evidence="1">
    <location>
        <begin position="54"/>
        <end position="146"/>
    </location>
</feature>
<evidence type="ECO:0000259" key="1">
    <source>
        <dbReference type="Pfam" id="PF13649"/>
    </source>
</evidence>
<reference evidence="3 4" key="1">
    <citation type="submission" date="2020-05" db="EMBL/GenBank/DDBJ databases">
        <title>Genome sequence of Kribbella sandramycini ATCC 39419.</title>
        <authorList>
            <person name="Maclea K.S."/>
            <person name="Fair J.L."/>
        </authorList>
    </citation>
    <scope>NUCLEOTIDE SEQUENCE [LARGE SCALE GENOMIC DNA]</scope>
    <source>
        <strain evidence="3 4">ATCC 39419</strain>
    </source>
</reference>
<name>A0A7Y4L022_9ACTN</name>
<reference evidence="2 5" key="2">
    <citation type="submission" date="2020-08" db="EMBL/GenBank/DDBJ databases">
        <title>Sequencing the genomes of 1000 actinobacteria strains.</title>
        <authorList>
            <person name="Klenk H.-P."/>
        </authorList>
    </citation>
    <scope>NUCLEOTIDE SEQUENCE [LARGE SCALE GENOMIC DNA]</scope>
    <source>
        <strain evidence="2 5">DSM 15626</strain>
    </source>
</reference>
<sequence>MNALEDITAANRASWNSIHPARPGHPPAFLAAGGTALQPEELAAAGDVTNRRLLHVACSCGDEALSWAAQGATVTGIDISEVAIAQARAKSEATGIHVDFHRADLFDLPPELVDFDLIYLSWGAICWVPDLTRWAAVIADRLAPGGAVLLAEHHPVWEVLTAKDPSTLELTADYFGRTTPRAVIENSKLPTGARDTPEPPPFSAYIWPAADVITALLAAGLCLTHFSESPASHSYPALGDRAEWLPATYLVRAERDVSRGTSPRVPK</sequence>
<dbReference type="InterPro" id="IPR029063">
    <property type="entry name" value="SAM-dependent_MTases_sf"/>
</dbReference>
<dbReference type="AlphaFoldDB" id="A0A7Y4L022"/>
<keyword evidence="4" id="KW-1185">Reference proteome</keyword>
<dbReference type="InterPro" id="IPR041698">
    <property type="entry name" value="Methyltransf_25"/>
</dbReference>
<dbReference type="Gene3D" id="3.40.50.150">
    <property type="entry name" value="Vaccinia Virus protein VP39"/>
    <property type="match status" value="1"/>
</dbReference>
<accession>A0A7Y4L022</accession>
<evidence type="ECO:0000313" key="4">
    <source>
        <dbReference type="Proteomes" id="UP000534306"/>
    </source>
</evidence>
<keyword evidence="3" id="KW-0808">Transferase</keyword>
<keyword evidence="3" id="KW-0489">Methyltransferase</keyword>
<dbReference type="SUPFAM" id="SSF53335">
    <property type="entry name" value="S-adenosyl-L-methionine-dependent methyltransferases"/>
    <property type="match status" value="1"/>
</dbReference>
<dbReference type="CDD" id="cd02440">
    <property type="entry name" value="AdoMet_MTases"/>
    <property type="match status" value="1"/>
</dbReference>
<dbReference type="GO" id="GO:0008168">
    <property type="term" value="F:methyltransferase activity"/>
    <property type="evidence" value="ECO:0007669"/>
    <property type="project" value="UniProtKB-KW"/>
</dbReference>
<dbReference type="PANTHER" id="PTHR43464:SF82">
    <property type="entry name" value="METHYLTRANSFERASE DOMAIN-CONTAINING PROTEIN"/>
    <property type="match status" value="1"/>
</dbReference>
<organism evidence="3 4">
    <name type="scientific">Kribbella sandramycini</name>
    <dbReference type="NCBI Taxonomy" id="60450"/>
    <lineage>
        <taxon>Bacteria</taxon>
        <taxon>Bacillati</taxon>
        <taxon>Actinomycetota</taxon>
        <taxon>Actinomycetes</taxon>
        <taxon>Propionibacteriales</taxon>
        <taxon>Kribbellaceae</taxon>
        <taxon>Kribbella</taxon>
    </lineage>
</organism>
<dbReference type="Pfam" id="PF13649">
    <property type="entry name" value="Methyltransf_25"/>
    <property type="match status" value="1"/>
</dbReference>
<dbReference type="EMBL" id="JABJRC010000003">
    <property type="protein sequence ID" value="NOL41813.1"/>
    <property type="molecule type" value="Genomic_DNA"/>
</dbReference>
<dbReference type="GO" id="GO:0032259">
    <property type="term" value="P:methylation"/>
    <property type="evidence" value="ECO:0007669"/>
    <property type="project" value="UniProtKB-KW"/>
</dbReference>
<protein>
    <submittedName>
        <fullName evidence="2">2-polyprenyl-3-methyl-5-hydroxy-6-metoxy-1, 4-benzoquinol methylase</fullName>
    </submittedName>
    <submittedName>
        <fullName evidence="3">Methyltransferase domain-containing protein</fullName>
    </submittedName>
</protein>
<evidence type="ECO:0000313" key="2">
    <source>
        <dbReference type="EMBL" id="MBB6565547.1"/>
    </source>
</evidence>
<proteinExistence type="predicted"/>
<dbReference type="Proteomes" id="UP000534306">
    <property type="component" value="Unassembled WGS sequence"/>
</dbReference>
<dbReference type="Proteomes" id="UP000553957">
    <property type="component" value="Unassembled WGS sequence"/>
</dbReference>
<dbReference type="EMBL" id="JACHKF010000001">
    <property type="protein sequence ID" value="MBB6565547.1"/>
    <property type="molecule type" value="Genomic_DNA"/>
</dbReference>
<comment type="caution">
    <text evidence="3">The sequence shown here is derived from an EMBL/GenBank/DDBJ whole genome shotgun (WGS) entry which is preliminary data.</text>
</comment>
<dbReference type="PANTHER" id="PTHR43464">
    <property type="entry name" value="METHYLTRANSFERASE"/>
    <property type="match status" value="1"/>
</dbReference>
<dbReference type="RefSeq" id="WP_171674290.1">
    <property type="nucleotide sequence ID" value="NZ_BAAAGT010000001.1"/>
</dbReference>
<evidence type="ECO:0000313" key="5">
    <source>
        <dbReference type="Proteomes" id="UP000553957"/>
    </source>
</evidence>